<reference evidence="1" key="2">
    <citation type="journal article" date="2015" name="Fish Shellfish Immunol.">
        <title>Early steps in the European eel (Anguilla anguilla)-Vibrio vulnificus interaction in the gills: Role of the RtxA13 toxin.</title>
        <authorList>
            <person name="Callol A."/>
            <person name="Pajuelo D."/>
            <person name="Ebbesson L."/>
            <person name="Teles M."/>
            <person name="MacKenzie S."/>
            <person name="Amaro C."/>
        </authorList>
    </citation>
    <scope>NUCLEOTIDE SEQUENCE</scope>
</reference>
<evidence type="ECO:0000313" key="1">
    <source>
        <dbReference type="EMBL" id="JAH35076.1"/>
    </source>
</evidence>
<dbReference type="EMBL" id="GBXM01073501">
    <property type="protein sequence ID" value="JAH35076.1"/>
    <property type="molecule type" value="Transcribed_RNA"/>
</dbReference>
<dbReference type="AlphaFoldDB" id="A0A0E9S1A7"/>
<accession>A0A0E9S1A7</accession>
<proteinExistence type="predicted"/>
<reference evidence="1" key="1">
    <citation type="submission" date="2014-11" db="EMBL/GenBank/DDBJ databases">
        <authorList>
            <person name="Amaro Gonzalez C."/>
        </authorList>
    </citation>
    <scope>NUCLEOTIDE SEQUENCE</scope>
</reference>
<organism evidence="1">
    <name type="scientific">Anguilla anguilla</name>
    <name type="common">European freshwater eel</name>
    <name type="synonym">Muraena anguilla</name>
    <dbReference type="NCBI Taxonomy" id="7936"/>
    <lineage>
        <taxon>Eukaryota</taxon>
        <taxon>Metazoa</taxon>
        <taxon>Chordata</taxon>
        <taxon>Craniata</taxon>
        <taxon>Vertebrata</taxon>
        <taxon>Euteleostomi</taxon>
        <taxon>Actinopterygii</taxon>
        <taxon>Neopterygii</taxon>
        <taxon>Teleostei</taxon>
        <taxon>Anguilliformes</taxon>
        <taxon>Anguillidae</taxon>
        <taxon>Anguilla</taxon>
    </lineage>
</organism>
<protein>
    <submittedName>
        <fullName evidence="1">Uncharacterized protein</fullName>
    </submittedName>
</protein>
<name>A0A0E9S1A7_ANGAN</name>
<sequence length="18" mass="2290">MWRFSQNDLFIQHPPLFL</sequence>